<evidence type="ECO:0000256" key="3">
    <source>
        <dbReference type="ARBA" id="ARBA00022898"/>
    </source>
</evidence>
<dbReference type="InterPro" id="IPR015421">
    <property type="entry name" value="PyrdxlP-dep_Trfase_major"/>
</dbReference>
<dbReference type="OrthoDB" id="2161780at2759"/>
<dbReference type="Proteomes" id="UP000612746">
    <property type="component" value="Unassembled WGS sequence"/>
</dbReference>
<comment type="caution">
    <text evidence="7">The sequence shown here is derived from an EMBL/GenBank/DDBJ whole genome shotgun (WGS) entry which is preliminary data.</text>
</comment>
<dbReference type="PROSITE" id="PS00392">
    <property type="entry name" value="DDC_GAD_HDC_YDC"/>
    <property type="match status" value="1"/>
</dbReference>
<dbReference type="PANTHER" id="PTHR11999:SF165">
    <property type="entry name" value="DECARBOXYLASE, PUTATIVE (AFU_ORTHOLOGUE AFUA_2G04980)-RELATED"/>
    <property type="match status" value="1"/>
</dbReference>
<evidence type="ECO:0000256" key="2">
    <source>
        <dbReference type="ARBA" id="ARBA00009533"/>
    </source>
</evidence>
<name>A0A8H7Q4B1_9FUNG</name>
<dbReference type="InterPro" id="IPR015424">
    <property type="entry name" value="PyrdxlP-dep_Trfase"/>
</dbReference>
<evidence type="ECO:0000256" key="5">
    <source>
        <dbReference type="PIRSR" id="PIRSR602129-50"/>
    </source>
</evidence>
<accession>A0A8H7Q4B1</accession>
<dbReference type="GO" id="GO:0005737">
    <property type="term" value="C:cytoplasm"/>
    <property type="evidence" value="ECO:0007669"/>
    <property type="project" value="TreeGrafter"/>
</dbReference>
<dbReference type="EMBL" id="JAEPRA010000005">
    <property type="protein sequence ID" value="KAG2185687.1"/>
    <property type="molecule type" value="Genomic_DNA"/>
</dbReference>
<protein>
    <submittedName>
        <fullName evidence="7">Uncharacterized protein</fullName>
    </submittedName>
</protein>
<dbReference type="AlphaFoldDB" id="A0A8H7Q4B1"/>
<dbReference type="InterPro" id="IPR015422">
    <property type="entry name" value="PyrdxlP-dep_Trfase_small"/>
</dbReference>
<dbReference type="Gene3D" id="3.40.640.10">
    <property type="entry name" value="Type I PLP-dependent aspartate aminotransferase-like (Major domain)"/>
    <property type="match status" value="1"/>
</dbReference>
<reference evidence="7" key="1">
    <citation type="submission" date="2020-12" db="EMBL/GenBank/DDBJ databases">
        <title>Metabolic potential, ecology and presence of endohyphal bacteria is reflected in genomic diversity of Mucoromycotina.</title>
        <authorList>
            <person name="Muszewska A."/>
            <person name="Okrasinska A."/>
            <person name="Steczkiewicz K."/>
            <person name="Drgas O."/>
            <person name="Orlowska M."/>
            <person name="Perlinska-Lenart U."/>
            <person name="Aleksandrzak-Piekarczyk T."/>
            <person name="Szatraj K."/>
            <person name="Zielenkiewicz U."/>
            <person name="Pilsyk S."/>
            <person name="Malc E."/>
            <person name="Mieczkowski P."/>
            <person name="Kruszewska J.S."/>
            <person name="Biernat P."/>
            <person name="Pawlowska J."/>
        </authorList>
    </citation>
    <scope>NUCLEOTIDE SEQUENCE</scope>
    <source>
        <strain evidence="7">WA0000051536</strain>
    </source>
</reference>
<gene>
    <name evidence="7" type="ORF">INT44_002480</name>
</gene>
<dbReference type="GO" id="GO:0030170">
    <property type="term" value="F:pyridoxal phosphate binding"/>
    <property type="evidence" value="ECO:0007669"/>
    <property type="project" value="InterPro"/>
</dbReference>
<dbReference type="PANTHER" id="PTHR11999">
    <property type="entry name" value="GROUP II PYRIDOXAL-5-PHOSPHATE DECARBOXYLASE"/>
    <property type="match status" value="1"/>
</dbReference>
<dbReference type="Pfam" id="PF00282">
    <property type="entry name" value="Pyridoxal_deC"/>
    <property type="match status" value="2"/>
</dbReference>
<evidence type="ECO:0000256" key="1">
    <source>
        <dbReference type="ARBA" id="ARBA00001933"/>
    </source>
</evidence>
<evidence type="ECO:0000256" key="6">
    <source>
        <dbReference type="RuleBase" id="RU000382"/>
    </source>
</evidence>
<keyword evidence="3 5" id="KW-0663">Pyridoxal phosphate</keyword>
<comment type="similarity">
    <text evidence="2 6">Belongs to the group II decarboxylase family.</text>
</comment>
<evidence type="ECO:0000256" key="4">
    <source>
        <dbReference type="ARBA" id="ARBA00023239"/>
    </source>
</evidence>
<dbReference type="GO" id="GO:0019752">
    <property type="term" value="P:carboxylic acid metabolic process"/>
    <property type="evidence" value="ECO:0007669"/>
    <property type="project" value="InterPro"/>
</dbReference>
<keyword evidence="4 6" id="KW-0456">Lyase</keyword>
<dbReference type="InterPro" id="IPR010977">
    <property type="entry name" value="Aromatic_deC"/>
</dbReference>
<feature type="modified residue" description="N6-(pyridoxal phosphate)lysine" evidence="5">
    <location>
        <position position="327"/>
    </location>
</feature>
<dbReference type="InterPro" id="IPR002129">
    <property type="entry name" value="PyrdxlP-dep_de-COase"/>
</dbReference>
<organism evidence="7 8">
    <name type="scientific">Umbelopsis vinacea</name>
    <dbReference type="NCBI Taxonomy" id="44442"/>
    <lineage>
        <taxon>Eukaryota</taxon>
        <taxon>Fungi</taxon>
        <taxon>Fungi incertae sedis</taxon>
        <taxon>Mucoromycota</taxon>
        <taxon>Mucoromycotina</taxon>
        <taxon>Umbelopsidomycetes</taxon>
        <taxon>Umbelopsidales</taxon>
        <taxon>Umbelopsidaceae</taxon>
        <taxon>Umbelopsis</taxon>
    </lineage>
</organism>
<evidence type="ECO:0000313" key="7">
    <source>
        <dbReference type="EMBL" id="KAG2185687.1"/>
    </source>
</evidence>
<dbReference type="Gene3D" id="3.90.1150.170">
    <property type="match status" value="1"/>
</dbReference>
<sequence length="509" mass="57004">MEISRSEYQAALEHIVQIALDRNDNVQDLPVVQQNPNYLEEEALLISNRLPELGQPLEKTISQVFETVLNGAPSMNGPRYFGWIMGGTTPASIVGDFLTTIYDLNMAFHQPKDTNAFTIEQLTLDMVLDLGHIPREAYPVKLLTTGATASNLAGMLLGRQWVAKKRFNINISEDGFCGKTIKLIGGSAHSSIIKAVGVAGIGRSNYIDVSLNERGSKWDLEKLEKILKEQKDGDSEASIVTVGYGEVHTVLFLRLPPVITLLIYQVIQVNTGGFTNDVDKIRALCTKYDAWLHIDATYGLYARAIPSHAQYVAHIELADSMASDAHKWLNVPYDCGLFYTKHMDMSLEIFAAAKASYLKIGRTITPQPMDIGIENSRRFRALPLYMSLLTYGAKGYKELFESNCKFAASLGEWIDLHPDFELLSPVYLHTFLFRVSAEQWTHPGGNEEFVNAVKKTEKAHVSSTMWNGQPAIRGSVNNWRTREDRDLSIVQQALEEAIRSRMPLKNNFN</sequence>
<dbReference type="SUPFAM" id="SSF53383">
    <property type="entry name" value="PLP-dependent transferases"/>
    <property type="match status" value="1"/>
</dbReference>
<dbReference type="InterPro" id="IPR021115">
    <property type="entry name" value="Pyridoxal-P_BS"/>
</dbReference>
<dbReference type="GO" id="GO:0016831">
    <property type="term" value="F:carboxy-lyase activity"/>
    <property type="evidence" value="ECO:0007669"/>
    <property type="project" value="InterPro"/>
</dbReference>
<proteinExistence type="inferred from homology"/>
<keyword evidence="8" id="KW-1185">Reference proteome</keyword>
<dbReference type="Gene3D" id="3.90.1150.10">
    <property type="entry name" value="Aspartate Aminotransferase, domain 1"/>
    <property type="match status" value="1"/>
</dbReference>
<evidence type="ECO:0000313" key="8">
    <source>
        <dbReference type="Proteomes" id="UP000612746"/>
    </source>
</evidence>
<comment type="cofactor">
    <cofactor evidence="1 5 6">
        <name>pyridoxal 5'-phosphate</name>
        <dbReference type="ChEBI" id="CHEBI:597326"/>
    </cofactor>
</comment>